<dbReference type="EMBL" id="CP022316">
    <property type="protein sequence ID" value="ASK66133.1"/>
    <property type="molecule type" value="Genomic_DNA"/>
</dbReference>
<dbReference type="OrthoDB" id="9763537at2"/>
<proteinExistence type="predicted"/>
<dbReference type="KEGG" id="brv:CFK39_10280"/>
<dbReference type="RefSeq" id="WP_089065374.1">
    <property type="nucleotide sequence ID" value="NZ_CP022316.1"/>
</dbReference>
<dbReference type="InterPro" id="IPR013108">
    <property type="entry name" value="Amidohydro_3"/>
</dbReference>
<feature type="domain" description="Amidohydrolase 3" evidence="2">
    <location>
        <begin position="55"/>
        <end position="513"/>
    </location>
</feature>
<evidence type="ECO:0000313" key="3">
    <source>
        <dbReference type="EMBL" id="ASK66133.1"/>
    </source>
</evidence>
<accession>A0A220UEJ8</accession>
<dbReference type="PANTHER" id="PTHR11647:SF1">
    <property type="entry name" value="COLLAPSIN RESPONSE MEDIATOR PROTEIN"/>
    <property type="match status" value="1"/>
</dbReference>
<feature type="compositionally biased region" description="Polar residues" evidence="1">
    <location>
        <begin position="581"/>
        <end position="590"/>
    </location>
</feature>
<name>A0A220UEJ8_9MICO</name>
<dbReference type="GO" id="GO:0016812">
    <property type="term" value="F:hydrolase activity, acting on carbon-nitrogen (but not peptide) bonds, in cyclic amides"/>
    <property type="evidence" value="ECO:0007669"/>
    <property type="project" value="TreeGrafter"/>
</dbReference>
<feature type="compositionally biased region" description="Low complexity" evidence="1">
    <location>
        <begin position="540"/>
        <end position="549"/>
    </location>
</feature>
<dbReference type="Pfam" id="PF07969">
    <property type="entry name" value="Amidohydro_3"/>
    <property type="match status" value="1"/>
</dbReference>
<keyword evidence="4" id="KW-1185">Reference proteome</keyword>
<dbReference type="InterPro" id="IPR050378">
    <property type="entry name" value="Metallo-dep_Hydrolases_sf"/>
</dbReference>
<evidence type="ECO:0000259" key="2">
    <source>
        <dbReference type="Pfam" id="PF07969"/>
    </source>
</evidence>
<dbReference type="PANTHER" id="PTHR11647">
    <property type="entry name" value="HYDRANTOINASE/DIHYDROPYRIMIDINASE FAMILY MEMBER"/>
    <property type="match status" value="1"/>
</dbReference>
<dbReference type="SUPFAM" id="SSF51338">
    <property type="entry name" value="Composite domain of metallo-dependent hydrolases"/>
    <property type="match status" value="1"/>
</dbReference>
<dbReference type="Gene3D" id="3.20.20.140">
    <property type="entry name" value="Metal-dependent hydrolases"/>
    <property type="match status" value="2"/>
</dbReference>
<dbReference type="SUPFAM" id="SSF51556">
    <property type="entry name" value="Metallo-dependent hydrolases"/>
    <property type="match status" value="1"/>
</dbReference>
<evidence type="ECO:0000256" key="1">
    <source>
        <dbReference type="SAM" id="MobiDB-lite"/>
    </source>
</evidence>
<reference evidence="4" key="1">
    <citation type="submission" date="2017-07" db="EMBL/GenBank/DDBJ databases">
        <title>Brachybacterium sp. VR2415.</title>
        <authorList>
            <person name="Tak E.J."/>
            <person name="Bae J.-W."/>
        </authorList>
    </citation>
    <scope>NUCLEOTIDE SEQUENCE [LARGE SCALE GENOMIC DNA]</scope>
    <source>
        <strain evidence="4">VR2415</strain>
    </source>
</reference>
<dbReference type="GO" id="GO:0005829">
    <property type="term" value="C:cytosol"/>
    <property type="evidence" value="ECO:0007669"/>
    <property type="project" value="TreeGrafter"/>
</dbReference>
<protein>
    <submittedName>
        <fullName evidence="3">N-acyl-D-aspartate/D-glutamate deacylase</fullName>
    </submittedName>
</protein>
<dbReference type="InterPro" id="IPR011059">
    <property type="entry name" value="Metal-dep_hydrolase_composite"/>
</dbReference>
<gene>
    <name evidence="3" type="ORF">CFK39_10280</name>
</gene>
<sequence>MSAQPGSAQPTSTVLIRGGRVVASSGVEPADVLIEDERITGVGRIDPSRARGARVLEAEGRLVMPGFIDAHSHAEGAVFAPEVQLALLRQGVTSVIGGQDGVSYAPGDGAWASEYFAAINGPHPRFRGGSVADLLATYDGAVPVNIAYLVPAGTVRHQVMGGADGAAGPAEQEEMTALVAQAVADGAVGLSTGLDYTPGLFAGPDEIAALCQPLAATSLPYVTHMRGGYEDNSQVGIEEAARIGLAAGVPIHISHFHTPAAEAERLMTRLAEMEVDASFDAYPYTRGCSLLGMTLLPPAFSAMAPAAAVALLQDPDQRERLRRDWFPGVDEHPSLGPEWPELITLAHLAAADLAWAHGLTLAEVAVRRGTDPIEAALDLLAACALEVNVVMAVRDQRPVEDLGRLLAHPHHLGGSDGIFIGAHPHPRARGTFASYLGTYVREHGFLDWARAAQHLSAGAAERFHLGERGRVAPGWIADLLLVDPDAVRDRATYADPLALAVGIDDVLVAGRPVLEGGRLTGELPGRGLRAAPTRGGTWTPSGQGAAPDPAAAPDPGSVPDPDGGASSAPSAPQGPDPAALQNRSPHQGDP</sequence>
<evidence type="ECO:0000313" key="4">
    <source>
        <dbReference type="Proteomes" id="UP000198398"/>
    </source>
</evidence>
<dbReference type="Proteomes" id="UP000198398">
    <property type="component" value="Chromosome"/>
</dbReference>
<feature type="region of interest" description="Disordered" evidence="1">
    <location>
        <begin position="516"/>
        <end position="590"/>
    </location>
</feature>
<dbReference type="AlphaFoldDB" id="A0A220UEJ8"/>
<organism evidence="3 4">
    <name type="scientific">Brachybacterium avium</name>
    <dbReference type="NCBI Taxonomy" id="2017485"/>
    <lineage>
        <taxon>Bacteria</taxon>
        <taxon>Bacillati</taxon>
        <taxon>Actinomycetota</taxon>
        <taxon>Actinomycetes</taxon>
        <taxon>Micrococcales</taxon>
        <taxon>Dermabacteraceae</taxon>
        <taxon>Brachybacterium</taxon>
    </lineage>
</organism>
<dbReference type="InterPro" id="IPR032466">
    <property type="entry name" value="Metal_Hydrolase"/>
</dbReference>